<dbReference type="SUPFAM" id="SSF55120">
    <property type="entry name" value="Pseudouridine synthase"/>
    <property type="match status" value="1"/>
</dbReference>
<proteinExistence type="inferred from homology"/>
<dbReference type="GO" id="GO:0009982">
    <property type="term" value="F:pseudouridine synthase activity"/>
    <property type="evidence" value="ECO:0007669"/>
    <property type="project" value="InterPro"/>
</dbReference>
<dbReference type="CDD" id="cd02869">
    <property type="entry name" value="PseudoU_synth_RluA_like"/>
    <property type="match status" value="1"/>
</dbReference>
<dbReference type="GO" id="GO:0003723">
    <property type="term" value="F:RNA binding"/>
    <property type="evidence" value="ECO:0007669"/>
    <property type="project" value="InterPro"/>
</dbReference>
<dbReference type="InterPro" id="IPR050188">
    <property type="entry name" value="RluA_PseudoU_synthase"/>
</dbReference>
<evidence type="ECO:0000313" key="7">
    <source>
        <dbReference type="Proteomes" id="UP000886743"/>
    </source>
</evidence>
<dbReference type="GO" id="GO:0140098">
    <property type="term" value="F:catalytic activity, acting on RNA"/>
    <property type="evidence" value="ECO:0007669"/>
    <property type="project" value="UniProtKB-ARBA"/>
</dbReference>
<feature type="domain" description="Pseudouridine synthase RsuA/RluA-like" evidence="5">
    <location>
        <begin position="3"/>
        <end position="93"/>
    </location>
</feature>
<dbReference type="InterPro" id="IPR020103">
    <property type="entry name" value="PsdUridine_synth_cat_dom_sf"/>
</dbReference>
<evidence type="ECO:0000313" key="6">
    <source>
        <dbReference type="EMBL" id="HIV02273.1"/>
    </source>
</evidence>
<comment type="similarity">
    <text evidence="2">Belongs to the pseudouridine synthase RluA family.</text>
</comment>
<dbReference type="Gene3D" id="3.30.2350.10">
    <property type="entry name" value="Pseudouridine synthase"/>
    <property type="match status" value="1"/>
</dbReference>
<reference evidence="6" key="1">
    <citation type="submission" date="2020-10" db="EMBL/GenBank/DDBJ databases">
        <authorList>
            <person name="Gilroy R."/>
        </authorList>
    </citation>
    <scope>NUCLEOTIDE SEQUENCE</scope>
    <source>
        <strain evidence="6">4920</strain>
    </source>
</reference>
<feature type="non-terminal residue" evidence="6">
    <location>
        <position position="1"/>
    </location>
</feature>
<comment type="catalytic activity">
    <reaction evidence="1">
        <text>a uridine in RNA = a pseudouridine in RNA</text>
        <dbReference type="Rhea" id="RHEA:48348"/>
        <dbReference type="Rhea" id="RHEA-COMP:12068"/>
        <dbReference type="Rhea" id="RHEA-COMP:12069"/>
        <dbReference type="ChEBI" id="CHEBI:65314"/>
        <dbReference type="ChEBI" id="CHEBI:65315"/>
    </reaction>
</comment>
<dbReference type="InterPro" id="IPR006145">
    <property type="entry name" value="PsdUridine_synth_RsuA/RluA"/>
</dbReference>
<reference evidence="6" key="2">
    <citation type="journal article" date="2021" name="PeerJ">
        <title>Extensive microbial diversity within the chicken gut microbiome revealed by metagenomics and culture.</title>
        <authorList>
            <person name="Gilroy R."/>
            <person name="Ravi A."/>
            <person name="Getino M."/>
            <person name="Pursley I."/>
            <person name="Horton D.L."/>
            <person name="Alikhan N.F."/>
            <person name="Baker D."/>
            <person name="Gharbi K."/>
            <person name="Hall N."/>
            <person name="Watson M."/>
            <person name="Adriaenssens E.M."/>
            <person name="Foster-Nyarko E."/>
            <person name="Jarju S."/>
            <person name="Secka A."/>
            <person name="Antonio M."/>
            <person name="Oren A."/>
            <person name="Chaudhuri R.R."/>
            <person name="La Ragione R."/>
            <person name="Hildebrand F."/>
            <person name="Pallen M.J."/>
        </authorList>
    </citation>
    <scope>NUCLEOTIDE SEQUENCE</scope>
    <source>
        <strain evidence="6">4920</strain>
    </source>
</reference>
<dbReference type="Pfam" id="PF00849">
    <property type="entry name" value="PseudoU_synth_2"/>
    <property type="match status" value="1"/>
</dbReference>
<evidence type="ECO:0000256" key="4">
    <source>
        <dbReference type="ARBA" id="ARBA00033164"/>
    </source>
</evidence>
<evidence type="ECO:0000256" key="3">
    <source>
        <dbReference type="ARBA" id="ARBA00031870"/>
    </source>
</evidence>
<dbReference type="GO" id="GO:0000455">
    <property type="term" value="P:enzyme-directed rRNA pseudouridine synthesis"/>
    <property type="evidence" value="ECO:0007669"/>
    <property type="project" value="TreeGrafter"/>
</dbReference>
<evidence type="ECO:0000256" key="1">
    <source>
        <dbReference type="ARBA" id="ARBA00000073"/>
    </source>
</evidence>
<accession>A0A9D1SZ17</accession>
<evidence type="ECO:0000256" key="2">
    <source>
        <dbReference type="ARBA" id="ARBA00010876"/>
    </source>
</evidence>
<gene>
    <name evidence="6" type="ORF">IAC74_01765</name>
</gene>
<evidence type="ECO:0000259" key="5">
    <source>
        <dbReference type="Pfam" id="PF00849"/>
    </source>
</evidence>
<name>A0A9D1SZ17_9FIRM</name>
<dbReference type="PANTHER" id="PTHR21600:SF44">
    <property type="entry name" value="RIBOSOMAL LARGE SUBUNIT PSEUDOURIDINE SYNTHASE D"/>
    <property type="match status" value="1"/>
</dbReference>
<dbReference type="AlphaFoldDB" id="A0A9D1SZ17"/>
<dbReference type="EMBL" id="DVOF01000055">
    <property type="protein sequence ID" value="HIV02273.1"/>
    <property type="molecule type" value="Genomic_DNA"/>
</dbReference>
<dbReference type="Proteomes" id="UP000886743">
    <property type="component" value="Unassembled WGS sequence"/>
</dbReference>
<sequence length="156" mass="17847">NDAAHVFLSEQLKDRSLSREYAALVNGNIKQDTLTLDYPIGRNPSDRKKMCVTTKHAREAVTHVTVQERFGRYTLVTCKLQTGRTHQIRVHMAYIGHSVVGDKTYGIKKEAFKLQGQLLHAQKIQFIHPATHEKMQFTAPLPDYFVKVLERLRTGC</sequence>
<protein>
    <recommendedName>
        <fullName evidence="3">RNA pseudouridylate synthase</fullName>
    </recommendedName>
    <alternativeName>
        <fullName evidence="4">RNA-uridine isomerase</fullName>
    </alternativeName>
</protein>
<comment type="caution">
    <text evidence="6">The sequence shown here is derived from an EMBL/GenBank/DDBJ whole genome shotgun (WGS) entry which is preliminary data.</text>
</comment>
<organism evidence="6 7">
    <name type="scientific">Candidatus Aphodoplasma excrementigallinarum</name>
    <dbReference type="NCBI Taxonomy" id="2840673"/>
    <lineage>
        <taxon>Bacteria</taxon>
        <taxon>Bacillati</taxon>
        <taxon>Bacillota</taxon>
        <taxon>Clostridia</taxon>
        <taxon>Eubacteriales</taxon>
        <taxon>Candidatus Aphodoplasma</taxon>
    </lineage>
</organism>
<dbReference type="PANTHER" id="PTHR21600">
    <property type="entry name" value="MITOCHONDRIAL RNA PSEUDOURIDINE SYNTHASE"/>
    <property type="match status" value="1"/>
</dbReference>